<evidence type="ECO:0000256" key="1">
    <source>
        <dbReference type="ARBA" id="ARBA00004651"/>
    </source>
</evidence>
<keyword evidence="3" id="KW-1003">Cell membrane</keyword>
<dbReference type="Pfam" id="PF00664">
    <property type="entry name" value="ABC_membrane"/>
    <property type="match status" value="1"/>
</dbReference>
<dbReference type="Pfam" id="PF00005">
    <property type="entry name" value="ABC_tran"/>
    <property type="match status" value="1"/>
</dbReference>
<dbReference type="InterPro" id="IPR003439">
    <property type="entry name" value="ABC_transporter-like_ATP-bd"/>
</dbReference>
<feature type="domain" description="ABC transmembrane type-1" evidence="16">
    <location>
        <begin position="29"/>
        <end position="320"/>
    </location>
</feature>
<name>A0A1G6HCV7_9BURK</name>
<keyword evidence="4" id="KW-0997">Cell inner membrane</keyword>
<dbReference type="PANTHER" id="PTHR43394:SF1">
    <property type="entry name" value="ATP-BINDING CASSETTE SUB-FAMILY B MEMBER 10, MITOCHONDRIAL"/>
    <property type="match status" value="1"/>
</dbReference>
<keyword evidence="6" id="KW-0204">Cytolysis</keyword>
<organism evidence="17 18">
    <name type="scientific">Paraburkholderia lycopersici</name>
    <dbReference type="NCBI Taxonomy" id="416944"/>
    <lineage>
        <taxon>Bacteria</taxon>
        <taxon>Pseudomonadati</taxon>
        <taxon>Pseudomonadota</taxon>
        <taxon>Betaproteobacteria</taxon>
        <taxon>Burkholderiales</taxon>
        <taxon>Burkholderiaceae</taxon>
        <taxon>Paraburkholderia</taxon>
    </lineage>
</organism>
<evidence type="ECO:0000256" key="10">
    <source>
        <dbReference type="ARBA" id="ARBA00023136"/>
    </source>
</evidence>
<comment type="similarity">
    <text evidence="12">Belongs to the ABC transporter superfamily. Cyclolysin exporter (TC 3.A.1.109.2) family.</text>
</comment>
<feature type="domain" description="ABC transporter" evidence="15">
    <location>
        <begin position="352"/>
        <end position="596"/>
    </location>
</feature>
<dbReference type="SUPFAM" id="SSF90123">
    <property type="entry name" value="ABC transporter transmembrane region"/>
    <property type="match status" value="1"/>
</dbReference>
<keyword evidence="2" id="KW-0813">Transport</keyword>
<evidence type="ECO:0000256" key="8">
    <source>
        <dbReference type="ARBA" id="ARBA00022840"/>
    </source>
</evidence>
<evidence type="ECO:0000256" key="9">
    <source>
        <dbReference type="ARBA" id="ARBA00022989"/>
    </source>
</evidence>
<sequence>MKQASSRFSEAPLLRCLAIYGQMPWRFGLTALLFAVVNGSVAWQQWLVGRAVNEVNHGHVVVRLADGALDLHRAWYWLALLIGVASIRALLQYAAGVMSMIVGQELLLVIRERILIQIQRLDLSYHWRHGIGELVTRTTRDADKVRDALINFWRQVFETAMLVIASIGMLCWYAPWLGIVPLLLTFTGLALLVMQMDRLVTLDRAVGTAYDRVNQDLTEGVSGVRVIKAFGLESARIASFNAQVAGFSHVSREALAYAARRIPLPQVIVAFSHVWVLAYGAQLIGAGRLNVGELVASLLLANTLVLRVEGIGRVMQIFADARASARRIWALLDADPQFESGAEAPPSGALGIKLDRVQVCTPGGGNDVLSDVSFTIEPGEVVALVGTTGSGKSTLMGLLPRLVDAQTGTVSVGSTLQGWSGVQALDTRALRERVHVVPQESFLFSDTLIANLRLAAPDASDERIRAALRLASAEEVVDGLREGFATRLGDRGMTLSGGQRQRLCLARALLARPAVLGLDDATSALDATTERTILNNIRALRERTSEGITVLIVSSKLSTVLLADRVLLLANGRIAAQGTHAELAQSHAAYRDLMGL</sequence>
<dbReference type="CDD" id="cd07346">
    <property type="entry name" value="ABC_6TM_exporters"/>
    <property type="match status" value="1"/>
</dbReference>
<evidence type="ECO:0000259" key="16">
    <source>
        <dbReference type="PROSITE" id="PS50929"/>
    </source>
</evidence>
<dbReference type="InterPro" id="IPR039421">
    <property type="entry name" value="Type_1_exporter"/>
</dbReference>
<keyword evidence="7" id="KW-0547">Nucleotide-binding</keyword>
<dbReference type="PROSITE" id="PS50929">
    <property type="entry name" value="ABC_TM1F"/>
    <property type="match status" value="1"/>
</dbReference>
<gene>
    <name evidence="17" type="ORF">SAMN05421548_102110</name>
</gene>
<comment type="function">
    <text evidence="11">Involved in the export of calmodulin-sensitive adenylate cyclase-hemolysin (cyclolysin).</text>
</comment>
<protein>
    <recommendedName>
        <fullName evidence="13">Cyclolysin secretion/processing ATP-binding protein CyaB</fullName>
    </recommendedName>
</protein>
<evidence type="ECO:0000256" key="12">
    <source>
        <dbReference type="ARBA" id="ARBA00061173"/>
    </source>
</evidence>
<evidence type="ECO:0000256" key="14">
    <source>
        <dbReference type="SAM" id="Phobius"/>
    </source>
</evidence>
<dbReference type="EMBL" id="FMYQ01000002">
    <property type="protein sequence ID" value="SDB91266.1"/>
    <property type="molecule type" value="Genomic_DNA"/>
</dbReference>
<evidence type="ECO:0000256" key="7">
    <source>
        <dbReference type="ARBA" id="ARBA00022741"/>
    </source>
</evidence>
<reference evidence="18" key="1">
    <citation type="submission" date="2016-09" db="EMBL/GenBank/DDBJ databases">
        <authorList>
            <person name="Varghese N."/>
            <person name="Submissions S."/>
        </authorList>
    </citation>
    <scope>NUCLEOTIDE SEQUENCE [LARGE SCALE GENOMIC DNA]</scope>
    <source>
        <strain evidence="18">TNe-862</strain>
    </source>
</reference>
<dbReference type="InterPro" id="IPR027417">
    <property type="entry name" value="P-loop_NTPase"/>
</dbReference>
<dbReference type="OrthoDB" id="8554730at2"/>
<dbReference type="GO" id="GO:0005886">
    <property type="term" value="C:plasma membrane"/>
    <property type="evidence" value="ECO:0007669"/>
    <property type="project" value="UniProtKB-SubCell"/>
</dbReference>
<dbReference type="PROSITE" id="PS00211">
    <property type="entry name" value="ABC_TRANSPORTER_1"/>
    <property type="match status" value="1"/>
</dbReference>
<keyword evidence="8 17" id="KW-0067">ATP-binding</keyword>
<dbReference type="InterPro" id="IPR036640">
    <property type="entry name" value="ABC1_TM_sf"/>
</dbReference>
<evidence type="ECO:0000256" key="13">
    <source>
        <dbReference type="ARBA" id="ARBA00072252"/>
    </source>
</evidence>
<keyword evidence="6" id="KW-0354">Hemolysis</keyword>
<dbReference type="Proteomes" id="UP000198908">
    <property type="component" value="Unassembled WGS sequence"/>
</dbReference>
<accession>A0A1G6HCV7</accession>
<dbReference type="PROSITE" id="PS50893">
    <property type="entry name" value="ABC_TRANSPORTER_2"/>
    <property type="match status" value="1"/>
</dbReference>
<dbReference type="GO" id="GO:0016887">
    <property type="term" value="F:ATP hydrolysis activity"/>
    <property type="evidence" value="ECO:0007669"/>
    <property type="project" value="InterPro"/>
</dbReference>
<dbReference type="AlphaFoldDB" id="A0A1G6HCV7"/>
<keyword evidence="5 14" id="KW-0812">Transmembrane</keyword>
<keyword evidence="10 14" id="KW-0472">Membrane</keyword>
<evidence type="ECO:0000256" key="2">
    <source>
        <dbReference type="ARBA" id="ARBA00022448"/>
    </source>
</evidence>
<dbReference type="InterPro" id="IPR017871">
    <property type="entry name" value="ABC_transporter-like_CS"/>
</dbReference>
<comment type="subcellular location">
    <subcellularLocation>
        <location evidence="1">Cell membrane</location>
        <topology evidence="1">Multi-pass membrane protein</topology>
    </subcellularLocation>
</comment>
<evidence type="ECO:0000256" key="3">
    <source>
        <dbReference type="ARBA" id="ARBA00022475"/>
    </source>
</evidence>
<dbReference type="FunFam" id="3.40.50.300:FF:000299">
    <property type="entry name" value="ABC transporter ATP-binding protein/permease"/>
    <property type="match status" value="1"/>
</dbReference>
<dbReference type="InterPro" id="IPR011527">
    <property type="entry name" value="ABC1_TM_dom"/>
</dbReference>
<dbReference type="SMART" id="SM00382">
    <property type="entry name" value="AAA"/>
    <property type="match status" value="1"/>
</dbReference>
<dbReference type="GO" id="GO:0015421">
    <property type="term" value="F:ABC-type oligopeptide transporter activity"/>
    <property type="evidence" value="ECO:0007669"/>
    <property type="project" value="TreeGrafter"/>
</dbReference>
<keyword evidence="9 14" id="KW-1133">Transmembrane helix</keyword>
<feature type="transmembrane region" description="Helical" evidence="14">
    <location>
        <begin position="74"/>
        <end position="91"/>
    </location>
</feature>
<dbReference type="SUPFAM" id="SSF52540">
    <property type="entry name" value="P-loop containing nucleoside triphosphate hydrolases"/>
    <property type="match status" value="1"/>
</dbReference>
<evidence type="ECO:0000313" key="17">
    <source>
        <dbReference type="EMBL" id="SDB91266.1"/>
    </source>
</evidence>
<dbReference type="Gene3D" id="3.40.50.300">
    <property type="entry name" value="P-loop containing nucleotide triphosphate hydrolases"/>
    <property type="match status" value="1"/>
</dbReference>
<dbReference type="InterPro" id="IPR003593">
    <property type="entry name" value="AAA+_ATPase"/>
</dbReference>
<evidence type="ECO:0000313" key="18">
    <source>
        <dbReference type="Proteomes" id="UP000198908"/>
    </source>
</evidence>
<evidence type="ECO:0000256" key="6">
    <source>
        <dbReference type="ARBA" id="ARBA00022735"/>
    </source>
</evidence>
<keyword evidence="18" id="KW-1185">Reference proteome</keyword>
<evidence type="ECO:0000256" key="5">
    <source>
        <dbReference type="ARBA" id="ARBA00022692"/>
    </source>
</evidence>
<dbReference type="GO" id="GO:0005524">
    <property type="term" value="F:ATP binding"/>
    <property type="evidence" value="ECO:0007669"/>
    <property type="project" value="UniProtKB-KW"/>
</dbReference>
<evidence type="ECO:0000256" key="11">
    <source>
        <dbReference type="ARBA" id="ARBA00055355"/>
    </source>
</evidence>
<dbReference type="Gene3D" id="1.20.1560.10">
    <property type="entry name" value="ABC transporter type 1, transmembrane domain"/>
    <property type="match status" value="1"/>
</dbReference>
<evidence type="ECO:0000256" key="4">
    <source>
        <dbReference type="ARBA" id="ARBA00022519"/>
    </source>
</evidence>
<evidence type="ECO:0000259" key="15">
    <source>
        <dbReference type="PROSITE" id="PS50893"/>
    </source>
</evidence>
<dbReference type="PANTHER" id="PTHR43394">
    <property type="entry name" value="ATP-DEPENDENT PERMEASE MDL1, MITOCHONDRIAL"/>
    <property type="match status" value="1"/>
</dbReference>
<dbReference type="GO" id="GO:0031640">
    <property type="term" value="P:killing of cells of another organism"/>
    <property type="evidence" value="ECO:0007669"/>
    <property type="project" value="UniProtKB-KW"/>
</dbReference>
<proteinExistence type="inferred from homology"/>
<dbReference type="STRING" id="416944.SAMN05421548_102110"/>
<dbReference type="RefSeq" id="WP_091994469.1">
    <property type="nucleotide sequence ID" value="NZ_FMYQ01000002.1"/>
</dbReference>